<gene>
    <name evidence="12 14" type="primary">moaA</name>
    <name evidence="14" type="ORF">J8C05_12715</name>
</gene>
<dbReference type="InterPro" id="IPR058240">
    <property type="entry name" value="rSAM_sf"/>
</dbReference>
<proteinExistence type="inferred from homology"/>
<keyword evidence="5 12" id="KW-0547">Nucleotide-binding</keyword>
<dbReference type="InterPro" id="IPR040064">
    <property type="entry name" value="MoaA-like"/>
</dbReference>
<feature type="binding site" evidence="12">
    <location>
        <position position="34"/>
    </location>
    <ligand>
        <name>[4Fe-4S] cluster</name>
        <dbReference type="ChEBI" id="CHEBI:49883"/>
        <label>1</label>
        <note>4Fe-4S-S-AdoMet</note>
    </ligand>
</feature>
<feature type="binding site" evidence="12">
    <location>
        <position position="285"/>
    </location>
    <ligand>
        <name>[4Fe-4S] cluster</name>
        <dbReference type="ChEBI" id="CHEBI:49883"/>
        <label>2</label>
        <note>4Fe-4S-substrate</note>
    </ligand>
</feature>
<evidence type="ECO:0000256" key="11">
    <source>
        <dbReference type="ARBA" id="ARBA00048697"/>
    </source>
</evidence>
<comment type="catalytic activity">
    <reaction evidence="11 12">
        <text>GTP + AH2 + S-adenosyl-L-methionine = (8S)-3',8-cyclo-7,8-dihydroguanosine 5'-triphosphate + 5'-deoxyadenosine + L-methionine + A + H(+)</text>
        <dbReference type="Rhea" id="RHEA:49576"/>
        <dbReference type="ChEBI" id="CHEBI:13193"/>
        <dbReference type="ChEBI" id="CHEBI:15378"/>
        <dbReference type="ChEBI" id="CHEBI:17319"/>
        <dbReference type="ChEBI" id="CHEBI:17499"/>
        <dbReference type="ChEBI" id="CHEBI:37565"/>
        <dbReference type="ChEBI" id="CHEBI:57844"/>
        <dbReference type="ChEBI" id="CHEBI:59789"/>
        <dbReference type="ChEBI" id="CHEBI:131766"/>
        <dbReference type="EC" id="4.1.99.22"/>
    </reaction>
</comment>
<keyword evidence="6 12" id="KW-0408">Iron</keyword>
<keyword evidence="9 12" id="KW-0501">Molybdenum cofactor biosynthesis</keyword>
<comment type="pathway">
    <text evidence="12">Cofactor biosynthesis; molybdopterin biosynthesis.</text>
</comment>
<comment type="subunit">
    <text evidence="12">Monomer and homodimer.</text>
</comment>
<feature type="binding site" evidence="12">
    <location>
        <position position="41"/>
    </location>
    <ligand>
        <name>[4Fe-4S] cluster</name>
        <dbReference type="ChEBI" id="CHEBI:49883"/>
        <label>1</label>
        <note>4Fe-4S-S-AdoMet</note>
    </ligand>
</feature>
<feature type="binding site" evidence="12">
    <location>
        <position position="40"/>
    </location>
    <ligand>
        <name>S-adenosyl-L-methionine</name>
        <dbReference type="ChEBI" id="CHEBI:59789"/>
    </ligand>
</feature>
<dbReference type="HAMAP" id="MF_01225_B">
    <property type="entry name" value="MoaA_B"/>
    <property type="match status" value="1"/>
</dbReference>
<dbReference type="RefSeq" id="WP_211423891.1">
    <property type="nucleotide sequence ID" value="NZ_CP072643.1"/>
</dbReference>
<organism evidence="14 15">
    <name type="scientific">Chloracidobacterium sp. N</name>
    <dbReference type="NCBI Taxonomy" id="2821540"/>
    <lineage>
        <taxon>Bacteria</taxon>
        <taxon>Pseudomonadati</taxon>
        <taxon>Acidobacteriota</taxon>
        <taxon>Terriglobia</taxon>
        <taxon>Terriglobales</taxon>
        <taxon>Acidobacteriaceae</taxon>
        <taxon>Chloracidobacterium</taxon>
        <taxon>Chloracidobacterium aggregatum</taxon>
    </lineage>
</organism>
<dbReference type="SMART" id="SM00729">
    <property type="entry name" value="Elp3"/>
    <property type="match status" value="1"/>
</dbReference>
<evidence type="ECO:0000256" key="6">
    <source>
        <dbReference type="ARBA" id="ARBA00023004"/>
    </source>
</evidence>
<dbReference type="InterPro" id="IPR000385">
    <property type="entry name" value="MoaA_NifB_PqqE_Fe-S-bd_CS"/>
</dbReference>
<evidence type="ECO:0000256" key="7">
    <source>
        <dbReference type="ARBA" id="ARBA00023014"/>
    </source>
</evidence>
<feature type="binding site" evidence="12">
    <location>
        <position position="271"/>
    </location>
    <ligand>
        <name>[4Fe-4S] cluster</name>
        <dbReference type="ChEBI" id="CHEBI:49883"/>
        <label>2</label>
        <note>4Fe-4S-substrate</note>
    </ligand>
</feature>
<comment type="caution">
    <text evidence="12">Lacks conserved residue(s) required for the propagation of feature annotation.</text>
</comment>
<dbReference type="SFLD" id="SFLDS00029">
    <property type="entry name" value="Radical_SAM"/>
    <property type="match status" value="1"/>
</dbReference>
<evidence type="ECO:0000256" key="1">
    <source>
        <dbReference type="ARBA" id="ARBA00012167"/>
    </source>
</evidence>
<keyword evidence="8 12" id="KW-0342">GTP-binding</keyword>
<evidence type="ECO:0000256" key="9">
    <source>
        <dbReference type="ARBA" id="ARBA00023150"/>
    </source>
</evidence>
<dbReference type="GO" id="GO:0061798">
    <property type="term" value="F:GTP 3',8'-cyclase activity"/>
    <property type="evidence" value="ECO:0007669"/>
    <property type="project" value="UniProtKB-EC"/>
</dbReference>
<dbReference type="InterPro" id="IPR050105">
    <property type="entry name" value="MoCo_biosynth_MoaA/MoaC"/>
</dbReference>
<feature type="binding site" evidence="12">
    <location>
        <begin position="273"/>
        <end position="275"/>
    </location>
    <ligand>
        <name>GTP</name>
        <dbReference type="ChEBI" id="CHEBI:37565"/>
    </ligand>
</feature>
<evidence type="ECO:0000313" key="14">
    <source>
        <dbReference type="EMBL" id="QUV95683.1"/>
    </source>
</evidence>
<evidence type="ECO:0000256" key="8">
    <source>
        <dbReference type="ARBA" id="ARBA00023134"/>
    </source>
</evidence>
<keyword evidence="7 12" id="KW-0411">Iron-sulfur</keyword>
<dbReference type="PANTHER" id="PTHR22960:SF0">
    <property type="entry name" value="MOLYBDENUM COFACTOR BIOSYNTHESIS PROTEIN 1"/>
    <property type="match status" value="1"/>
</dbReference>
<evidence type="ECO:0000313" key="15">
    <source>
        <dbReference type="Proteomes" id="UP000677668"/>
    </source>
</evidence>
<dbReference type="Gene3D" id="3.20.20.70">
    <property type="entry name" value="Aldolase class I"/>
    <property type="match status" value="1"/>
</dbReference>
<evidence type="ECO:0000256" key="10">
    <source>
        <dbReference type="ARBA" id="ARBA00023239"/>
    </source>
</evidence>
<feature type="binding site" evidence="12">
    <location>
        <position position="38"/>
    </location>
    <ligand>
        <name>[4Fe-4S] cluster</name>
        <dbReference type="ChEBI" id="CHEBI:49883"/>
        <label>1</label>
        <note>4Fe-4S-S-AdoMet</note>
    </ligand>
</feature>
<dbReference type="InterPro" id="IPR006638">
    <property type="entry name" value="Elp3/MiaA/NifB-like_rSAM"/>
</dbReference>
<feature type="binding site" evidence="12">
    <location>
        <position position="268"/>
    </location>
    <ligand>
        <name>[4Fe-4S] cluster</name>
        <dbReference type="ChEBI" id="CHEBI:49883"/>
        <label>2</label>
        <note>4Fe-4S-substrate</note>
    </ligand>
</feature>
<dbReference type="Pfam" id="PF06463">
    <property type="entry name" value="Mob_synth_C"/>
    <property type="match status" value="1"/>
</dbReference>
<keyword evidence="15" id="KW-1185">Reference proteome</keyword>
<feature type="binding site" evidence="12">
    <location>
        <position position="203"/>
    </location>
    <ligand>
        <name>S-adenosyl-L-methionine</name>
        <dbReference type="ChEBI" id="CHEBI:59789"/>
    </ligand>
</feature>
<dbReference type="EMBL" id="CP072643">
    <property type="protein sequence ID" value="QUV95683.1"/>
    <property type="molecule type" value="Genomic_DNA"/>
</dbReference>
<dbReference type="SFLD" id="SFLDG01383">
    <property type="entry name" value="cyclic_pyranopterin_phosphate"/>
    <property type="match status" value="1"/>
</dbReference>
<protein>
    <recommendedName>
        <fullName evidence="1 12">GTP 3',8-cyclase</fullName>
        <ecNumber evidence="1 12">4.1.99.22</ecNumber>
    </recommendedName>
    <alternativeName>
        <fullName evidence="12">Molybdenum cofactor biosynthesis protein A</fullName>
    </alternativeName>
</protein>
<evidence type="ECO:0000256" key="5">
    <source>
        <dbReference type="ARBA" id="ARBA00022741"/>
    </source>
</evidence>
<comment type="similarity">
    <text evidence="12">Belongs to the radical SAM superfamily. MoaA family.</text>
</comment>
<feature type="binding site" evidence="12">
    <location>
        <position position="77"/>
    </location>
    <ligand>
        <name>GTP</name>
        <dbReference type="ChEBI" id="CHEBI:37565"/>
    </ligand>
</feature>
<keyword evidence="4 12" id="KW-0479">Metal-binding</keyword>
<dbReference type="InterPro" id="IPR010505">
    <property type="entry name" value="MoaA_twitch"/>
</dbReference>
<dbReference type="SFLD" id="SFLDG01067">
    <property type="entry name" value="SPASM/twitch_domain_containing"/>
    <property type="match status" value="1"/>
</dbReference>
<feature type="binding site" evidence="12">
    <location>
        <position position="27"/>
    </location>
    <ligand>
        <name>GTP</name>
        <dbReference type="ChEBI" id="CHEBI:37565"/>
    </ligand>
</feature>
<evidence type="ECO:0000256" key="12">
    <source>
        <dbReference type="HAMAP-Rule" id="MF_01225"/>
    </source>
</evidence>
<comment type="function">
    <text evidence="12">Catalyzes the cyclization of GTP to (8S)-3',8-cyclo-7,8-dihydroguanosine 5'-triphosphate.</text>
</comment>
<keyword evidence="2 12" id="KW-0004">4Fe-4S</keyword>
<dbReference type="SUPFAM" id="SSF102114">
    <property type="entry name" value="Radical SAM enzymes"/>
    <property type="match status" value="1"/>
</dbReference>
<dbReference type="SFLD" id="SFLDG01386">
    <property type="entry name" value="main_SPASM_domain-containing"/>
    <property type="match status" value="1"/>
</dbReference>
<evidence type="ECO:0000259" key="13">
    <source>
        <dbReference type="PROSITE" id="PS51918"/>
    </source>
</evidence>
<sequence>MTYAHPRTVHLHPLLRDAHGRVIRDLRISITDRCNFRCTYCMPDEGVTWKAAGELLTLDEILALARVFVGLGIEKIRLTGGEALLRDDVVALTRALRQLPGVKDLALTTNGYRFEQYAAALAEAGLQRITISLDSLREETFHRLTRVRALDRVLRAIELAHRYRLTPVRVNCVLMRGVNDGEIEDFADFARAWDVSLRFIEYMPLDGPGEWQPTLVVPGREVRDRIQARYPLIPIAGQSPSETARRYRFADGAPGEIGIIAPVTEPFCGACSRLRLTADGKLRTCLFSVVEYDLRDALRAGAGQRELAERILTAVAQKEAGHRINEPDFIPPSRTMSCIGG</sequence>
<feature type="binding site" evidence="12">
    <location>
        <position position="132"/>
    </location>
    <ligand>
        <name>S-adenosyl-L-methionine</name>
        <dbReference type="ChEBI" id="CHEBI:59789"/>
    </ligand>
</feature>
<feature type="domain" description="Radical SAM core" evidence="13">
    <location>
        <begin position="18"/>
        <end position="234"/>
    </location>
</feature>
<name>A0ABX8B3W8_9BACT</name>
<keyword evidence="3 12" id="KW-0949">S-adenosyl-L-methionine</keyword>
<dbReference type="PANTHER" id="PTHR22960">
    <property type="entry name" value="MOLYBDOPTERIN COFACTOR SYNTHESIS PROTEIN A"/>
    <property type="match status" value="1"/>
</dbReference>
<dbReference type="PROSITE" id="PS51918">
    <property type="entry name" value="RADICAL_SAM"/>
    <property type="match status" value="1"/>
</dbReference>
<dbReference type="EC" id="4.1.99.22" evidence="1 12"/>
<feature type="binding site" evidence="12">
    <location>
        <position position="108"/>
    </location>
    <ligand>
        <name>GTP</name>
        <dbReference type="ChEBI" id="CHEBI:37565"/>
    </ligand>
</feature>
<feature type="binding site" evidence="12">
    <location>
        <position position="81"/>
    </location>
    <ligand>
        <name>S-adenosyl-L-methionine</name>
        <dbReference type="ChEBI" id="CHEBI:59789"/>
    </ligand>
</feature>
<dbReference type="NCBIfam" id="TIGR02666">
    <property type="entry name" value="moaA"/>
    <property type="match status" value="1"/>
</dbReference>
<dbReference type="PROSITE" id="PS01305">
    <property type="entry name" value="MOAA_NIFB_PQQE"/>
    <property type="match status" value="1"/>
</dbReference>
<dbReference type="Proteomes" id="UP000677668">
    <property type="component" value="Chromosome 2"/>
</dbReference>
<accession>A0ABX8B3W8</accession>
<dbReference type="InterPro" id="IPR007197">
    <property type="entry name" value="rSAM"/>
</dbReference>
<dbReference type="InterPro" id="IPR013483">
    <property type="entry name" value="MoaA"/>
</dbReference>
<evidence type="ECO:0000256" key="4">
    <source>
        <dbReference type="ARBA" id="ARBA00022723"/>
    </source>
</evidence>
<comment type="cofactor">
    <cofactor evidence="12">
        <name>[4Fe-4S] cluster</name>
        <dbReference type="ChEBI" id="CHEBI:49883"/>
    </cofactor>
    <text evidence="12">Binds 2 [4Fe-4S] clusters. Binds 1 [4Fe-4S] cluster coordinated with 3 cysteines and an exchangeable S-adenosyl-L-methionine and 1 [4Fe-4S] cluster coordinated with 3 cysteines and the GTP-derived substrate.</text>
</comment>
<dbReference type="CDD" id="cd21117">
    <property type="entry name" value="Twitch_MoaA"/>
    <property type="match status" value="1"/>
</dbReference>
<dbReference type="Pfam" id="PF04055">
    <property type="entry name" value="Radical_SAM"/>
    <property type="match status" value="1"/>
</dbReference>
<keyword evidence="10 12" id="KW-0456">Lyase</keyword>
<dbReference type="InterPro" id="IPR013785">
    <property type="entry name" value="Aldolase_TIM"/>
</dbReference>
<evidence type="ECO:0000256" key="3">
    <source>
        <dbReference type="ARBA" id="ARBA00022691"/>
    </source>
</evidence>
<evidence type="ECO:0000256" key="2">
    <source>
        <dbReference type="ARBA" id="ARBA00022485"/>
    </source>
</evidence>
<reference evidence="14 15" key="1">
    <citation type="submission" date="2021-03" db="EMBL/GenBank/DDBJ databases">
        <title>Genomic and phenotypic characterization of Chloracidobacterium isolates provides evidence for multiple species.</title>
        <authorList>
            <person name="Saini M.K."/>
            <person name="Costas A.M.G."/>
            <person name="Tank M."/>
            <person name="Bryant D.A."/>
        </authorList>
    </citation>
    <scope>NUCLEOTIDE SEQUENCE [LARGE SCALE GENOMIC DNA]</scope>
    <source>
        <strain evidence="14 15">N</strain>
    </source>
</reference>
<dbReference type="CDD" id="cd01335">
    <property type="entry name" value="Radical_SAM"/>
    <property type="match status" value="1"/>
</dbReference>